<keyword evidence="1" id="KW-1133">Transmembrane helix</keyword>
<evidence type="ECO:0008006" key="4">
    <source>
        <dbReference type="Google" id="ProtNLM"/>
    </source>
</evidence>
<name>A0ABW3UMS5_9BACL</name>
<keyword evidence="3" id="KW-1185">Reference proteome</keyword>
<keyword evidence="1" id="KW-0812">Transmembrane</keyword>
<accession>A0ABW3UMS5</accession>
<evidence type="ECO:0000313" key="3">
    <source>
        <dbReference type="Proteomes" id="UP001597180"/>
    </source>
</evidence>
<feature type="transmembrane region" description="Helical" evidence="1">
    <location>
        <begin position="54"/>
        <end position="76"/>
    </location>
</feature>
<feature type="transmembrane region" description="Helical" evidence="1">
    <location>
        <begin position="29"/>
        <end position="48"/>
    </location>
</feature>
<proteinExistence type="predicted"/>
<dbReference type="RefSeq" id="WP_079911422.1">
    <property type="nucleotide sequence ID" value="NZ_BAABJG010000031.1"/>
</dbReference>
<dbReference type="Proteomes" id="UP001597180">
    <property type="component" value="Unassembled WGS sequence"/>
</dbReference>
<evidence type="ECO:0000313" key="2">
    <source>
        <dbReference type="EMBL" id="MFD1222043.1"/>
    </source>
</evidence>
<dbReference type="EMBL" id="JBHTLU010000021">
    <property type="protein sequence ID" value="MFD1222043.1"/>
    <property type="molecule type" value="Genomic_DNA"/>
</dbReference>
<keyword evidence="1" id="KW-0472">Membrane</keyword>
<feature type="transmembrane region" description="Helical" evidence="1">
    <location>
        <begin position="6"/>
        <end position="22"/>
    </location>
</feature>
<organism evidence="2 3">
    <name type="scientific">Paenibacillus vulneris</name>
    <dbReference type="NCBI Taxonomy" id="1133364"/>
    <lineage>
        <taxon>Bacteria</taxon>
        <taxon>Bacillati</taxon>
        <taxon>Bacillota</taxon>
        <taxon>Bacilli</taxon>
        <taxon>Bacillales</taxon>
        <taxon>Paenibacillaceae</taxon>
        <taxon>Paenibacillus</taxon>
    </lineage>
</organism>
<reference evidence="3" key="1">
    <citation type="journal article" date="2019" name="Int. J. Syst. Evol. Microbiol.">
        <title>The Global Catalogue of Microorganisms (GCM) 10K type strain sequencing project: providing services to taxonomists for standard genome sequencing and annotation.</title>
        <authorList>
            <consortium name="The Broad Institute Genomics Platform"/>
            <consortium name="The Broad Institute Genome Sequencing Center for Infectious Disease"/>
            <person name="Wu L."/>
            <person name="Ma J."/>
        </authorList>
    </citation>
    <scope>NUCLEOTIDE SEQUENCE [LARGE SCALE GENOMIC DNA]</scope>
    <source>
        <strain evidence="3">CCUG 53270</strain>
    </source>
</reference>
<protein>
    <recommendedName>
        <fullName evidence="4">DUF3311 domain-containing protein</fullName>
    </recommendedName>
</protein>
<evidence type="ECO:0000256" key="1">
    <source>
        <dbReference type="SAM" id="Phobius"/>
    </source>
</evidence>
<sequence length="82" mass="9342">MKYTVTLLFAAFGAALSLVHYFGHQSEPIYILFYCLSVPAWFYPIVGTTNVNPVLLYTLTILSWAVIGYFVDLYSVRKKTHS</sequence>
<comment type="caution">
    <text evidence="2">The sequence shown here is derived from an EMBL/GenBank/DDBJ whole genome shotgun (WGS) entry which is preliminary data.</text>
</comment>
<gene>
    <name evidence="2" type="ORF">ACFQ4B_18135</name>
</gene>